<dbReference type="SUPFAM" id="SSF52058">
    <property type="entry name" value="L domain-like"/>
    <property type="match status" value="1"/>
</dbReference>
<dbReference type="SMART" id="SM00082">
    <property type="entry name" value="LRRCT"/>
    <property type="match status" value="1"/>
</dbReference>
<feature type="transmembrane region" description="Helical" evidence="10">
    <location>
        <begin position="435"/>
        <end position="456"/>
    </location>
</feature>
<evidence type="ECO:0000256" key="1">
    <source>
        <dbReference type="ARBA" id="ARBA00004236"/>
    </source>
</evidence>
<feature type="compositionally biased region" description="Low complexity" evidence="9">
    <location>
        <begin position="629"/>
        <end position="639"/>
    </location>
</feature>
<evidence type="ECO:0000256" key="3">
    <source>
        <dbReference type="ARBA" id="ARBA00022614"/>
    </source>
</evidence>
<name>A0A336LYY8_CULSO</name>
<feature type="signal peptide" evidence="11">
    <location>
        <begin position="1"/>
        <end position="21"/>
    </location>
</feature>
<gene>
    <name evidence="14" type="primary">CSON005679</name>
</gene>
<proteinExistence type="predicted"/>
<evidence type="ECO:0000256" key="10">
    <source>
        <dbReference type="SAM" id="Phobius"/>
    </source>
</evidence>
<evidence type="ECO:0000313" key="13">
    <source>
        <dbReference type="EMBL" id="SSX01559.1"/>
    </source>
</evidence>
<dbReference type="GO" id="GO:0005886">
    <property type="term" value="C:plasma membrane"/>
    <property type="evidence" value="ECO:0007669"/>
    <property type="project" value="UniProtKB-SubCell"/>
</dbReference>
<protein>
    <submittedName>
        <fullName evidence="14">CSON005679 protein</fullName>
    </submittedName>
</protein>
<accession>A0A336LYY8</accession>
<dbReference type="InterPro" id="IPR050328">
    <property type="entry name" value="Dev_Immune_Receptor"/>
</dbReference>
<evidence type="ECO:0000256" key="9">
    <source>
        <dbReference type="SAM" id="MobiDB-lite"/>
    </source>
</evidence>
<dbReference type="AlphaFoldDB" id="A0A336LYY8"/>
<keyword evidence="4 10" id="KW-0812">Transmembrane</keyword>
<feature type="compositionally biased region" description="Polar residues" evidence="9">
    <location>
        <begin position="669"/>
        <end position="681"/>
    </location>
</feature>
<keyword evidence="3" id="KW-0433">Leucine-rich repeat</keyword>
<evidence type="ECO:0000256" key="11">
    <source>
        <dbReference type="SAM" id="SignalP"/>
    </source>
</evidence>
<dbReference type="FunFam" id="3.80.10.10:FF:001438">
    <property type="entry name" value="Uncharacterized protein"/>
    <property type="match status" value="1"/>
</dbReference>
<evidence type="ECO:0000256" key="8">
    <source>
        <dbReference type="ARBA" id="ARBA00023136"/>
    </source>
</evidence>
<dbReference type="OMA" id="EYHQPHC"/>
<dbReference type="EMBL" id="UFQS01000220">
    <property type="protein sequence ID" value="SSX01559.1"/>
    <property type="molecule type" value="Genomic_DNA"/>
</dbReference>
<keyword evidence="6" id="KW-0677">Repeat</keyword>
<keyword evidence="8 10" id="KW-0472">Membrane</keyword>
<dbReference type="InterPro" id="IPR000483">
    <property type="entry name" value="Cys-rich_flank_reg_C"/>
</dbReference>
<reference evidence="13" key="1">
    <citation type="submission" date="2018-04" db="EMBL/GenBank/DDBJ databases">
        <authorList>
            <person name="Go L.Y."/>
            <person name="Mitchell J.A."/>
        </authorList>
    </citation>
    <scope>NUCLEOTIDE SEQUENCE</scope>
    <source>
        <tissue evidence="13">Whole organism</tissue>
    </source>
</reference>
<evidence type="ECO:0000256" key="6">
    <source>
        <dbReference type="ARBA" id="ARBA00022737"/>
    </source>
</evidence>
<reference evidence="14" key="2">
    <citation type="submission" date="2018-07" db="EMBL/GenBank/DDBJ databases">
        <authorList>
            <person name="Quirk P.G."/>
            <person name="Krulwich T.A."/>
        </authorList>
    </citation>
    <scope>NUCLEOTIDE SEQUENCE</scope>
</reference>
<dbReference type="PROSITE" id="PS51450">
    <property type="entry name" value="LRR"/>
    <property type="match status" value="3"/>
</dbReference>
<dbReference type="Pfam" id="PF13855">
    <property type="entry name" value="LRR_8"/>
    <property type="match status" value="3"/>
</dbReference>
<dbReference type="InterPro" id="IPR001611">
    <property type="entry name" value="Leu-rich_rpt"/>
</dbReference>
<feature type="chain" id="PRO_5033343153" evidence="11">
    <location>
        <begin position="22"/>
        <end position="681"/>
    </location>
</feature>
<dbReference type="SMART" id="SM00369">
    <property type="entry name" value="LRR_TYP"/>
    <property type="match status" value="10"/>
</dbReference>
<evidence type="ECO:0000313" key="14">
    <source>
        <dbReference type="EMBL" id="SSX21939.1"/>
    </source>
</evidence>
<keyword evidence="7 10" id="KW-1133">Transmembrane helix</keyword>
<dbReference type="FunFam" id="3.80.10.10:FF:000611">
    <property type="entry name" value="Capricious, isoform E"/>
    <property type="match status" value="1"/>
</dbReference>
<feature type="region of interest" description="Disordered" evidence="9">
    <location>
        <begin position="566"/>
        <end position="591"/>
    </location>
</feature>
<dbReference type="Gene3D" id="3.80.10.10">
    <property type="entry name" value="Ribonuclease Inhibitor"/>
    <property type="match status" value="2"/>
</dbReference>
<comment type="subcellular location">
    <subcellularLocation>
        <location evidence="1">Cell membrane</location>
    </subcellularLocation>
</comment>
<evidence type="ECO:0000259" key="12">
    <source>
        <dbReference type="SMART" id="SM00082"/>
    </source>
</evidence>
<dbReference type="InterPro" id="IPR003591">
    <property type="entry name" value="Leu-rich_rpt_typical-subtyp"/>
</dbReference>
<keyword evidence="5 11" id="KW-0732">Signal</keyword>
<dbReference type="InterPro" id="IPR032675">
    <property type="entry name" value="LRR_dom_sf"/>
</dbReference>
<evidence type="ECO:0000256" key="4">
    <source>
        <dbReference type="ARBA" id="ARBA00022692"/>
    </source>
</evidence>
<evidence type="ECO:0000256" key="7">
    <source>
        <dbReference type="ARBA" id="ARBA00022989"/>
    </source>
</evidence>
<sequence length="681" mass="76591">MASSCTYLMVLFVFVLQHITAISYCPTKCMCDDEKLHVTCGEGNLDVLPIALNPSIERLVIQYNKIKTIDSSVSFYTELTVLDLSANHLLAIPPKTFIYQKKLLELHLNNNKISSVTNQTFFGMTELQVLNLRKNLIDELGSNLFFTLPNLQELNLAGNRIGKIDPKAFSGLFNLKVLYLDDNNLATIPSDTFQPMSRLAELYLGVNSFMTIPAGAFQDLKQLSKLDLHGVMLVNLTQDSLLGLERVKSLDLSDNHFLKVPTVQLSRLKRLEELIIGQNDFEMIPEGAFFGLNNLKRIDITGALNLRRVQSGAFAANTNLESIVIASNKQLIDIQEGAFSGLPHLKNVVLKDNSLPTFREELLPWKDLQSFDISENPLRCDCNVMWLRQLITSKKHNESMNTILCVTPERFHGEALEQLTPDLIGCVHISARERAIFGVFLVGTAAILTSIALISFKFRYHIIDYLRCIWNKSNNLKGEKEQEYHKTFSDEDFFSRTNQNIYEYIHKIHPAPSVTPVCHYAEYSPNHHPHHQNYFKPIPISDTLGAPSSSSNKSNNSNSFYCHTLSGNSSNSSSSNGGGSSSSSNSANTTNTSLTSEYKLNQEYFHRKNQSINVISSQMPVVQHYTLRQQQQQPSSHGSSMRKHKKSSSSSTSNAQIRKESDSNSNSNQEQMTQAFMQKLD</sequence>
<dbReference type="VEuPathDB" id="VectorBase:CSON005679"/>
<organism evidence="14">
    <name type="scientific">Culicoides sonorensis</name>
    <name type="common">Biting midge</name>
    <dbReference type="NCBI Taxonomy" id="179676"/>
    <lineage>
        <taxon>Eukaryota</taxon>
        <taxon>Metazoa</taxon>
        <taxon>Ecdysozoa</taxon>
        <taxon>Arthropoda</taxon>
        <taxon>Hexapoda</taxon>
        <taxon>Insecta</taxon>
        <taxon>Pterygota</taxon>
        <taxon>Neoptera</taxon>
        <taxon>Endopterygota</taxon>
        <taxon>Diptera</taxon>
        <taxon>Nematocera</taxon>
        <taxon>Chironomoidea</taxon>
        <taxon>Ceratopogonidae</taxon>
        <taxon>Ceratopogoninae</taxon>
        <taxon>Culicoides</taxon>
        <taxon>Monoculicoides</taxon>
    </lineage>
</organism>
<evidence type="ECO:0000256" key="5">
    <source>
        <dbReference type="ARBA" id="ARBA00022729"/>
    </source>
</evidence>
<dbReference type="EMBL" id="UFQT01000220">
    <property type="protein sequence ID" value="SSX21939.1"/>
    <property type="molecule type" value="Genomic_DNA"/>
</dbReference>
<dbReference type="PANTHER" id="PTHR24373:SF275">
    <property type="entry name" value="TIR DOMAIN-CONTAINING PROTEIN"/>
    <property type="match status" value="1"/>
</dbReference>
<feature type="domain" description="LRRCT" evidence="12">
    <location>
        <begin position="376"/>
        <end position="427"/>
    </location>
</feature>
<keyword evidence="2" id="KW-1003">Cell membrane</keyword>
<feature type="region of interest" description="Disordered" evidence="9">
    <location>
        <begin position="626"/>
        <end position="681"/>
    </location>
</feature>
<evidence type="ECO:0000256" key="2">
    <source>
        <dbReference type="ARBA" id="ARBA00022475"/>
    </source>
</evidence>
<dbReference type="PANTHER" id="PTHR24373">
    <property type="entry name" value="SLIT RELATED LEUCINE-RICH REPEAT NEURONAL PROTEIN"/>
    <property type="match status" value="1"/>
</dbReference>